<dbReference type="Pfam" id="PF05988">
    <property type="entry name" value="DUF899"/>
    <property type="match status" value="1"/>
</dbReference>
<dbReference type="SUPFAM" id="SSF52833">
    <property type="entry name" value="Thioredoxin-like"/>
    <property type="match status" value="1"/>
</dbReference>
<dbReference type="RefSeq" id="WP_180895114.1">
    <property type="nucleotide sequence ID" value="NZ_JACCKD010000012.1"/>
</dbReference>
<protein>
    <submittedName>
        <fullName evidence="2">DUF899 domain-containing protein</fullName>
    </submittedName>
</protein>
<name>A0A838AGK4_9PSEU</name>
<dbReference type="Proteomes" id="UP000582974">
    <property type="component" value="Unassembled WGS sequence"/>
</dbReference>
<comment type="caution">
    <text evidence="2">The sequence shown here is derived from an EMBL/GenBank/DDBJ whole genome shotgun (WGS) entry which is preliminary data.</text>
</comment>
<accession>A0A838AGK4</accession>
<sequence>MGLPQVVSREEWLAARKELLAKEKELTRARDALNAERRRLPMVEIDKDYVFDGPGGRAGLLDLFDGRRQLIAQHVMFDPSWEDGCPSCSASADELSDGLLAHLHTRNTTFAAVSRAPLAKLEAYKARKGWTFPWYSSYGSNFNYDFHVTLDESVAPVEYNYRTPAEHARAGTDYYVQGEQPFELPGYSCFLREGDRVFHTYSMYARGVEQLGGSYAFLDLTALGRQEDWEEPKGRADAAREAIPDFSA</sequence>
<feature type="region of interest" description="Disordered" evidence="1">
    <location>
        <begin position="229"/>
        <end position="248"/>
    </location>
</feature>
<dbReference type="InterPro" id="IPR010296">
    <property type="entry name" value="DUF899_thioredox"/>
</dbReference>
<evidence type="ECO:0000313" key="3">
    <source>
        <dbReference type="Proteomes" id="UP000582974"/>
    </source>
</evidence>
<dbReference type="EMBL" id="JACCKD010000012">
    <property type="protein sequence ID" value="MBA0128310.1"/>
    <property type="molecule type" value="Genomic_DNA"/>
</dbReference>
<dbReference type="AlphaFoldDB" id="A0A838AGK4"/>
<proteinExistence type="predicted"/>
<gene>
    <name evidence="2" type="ORF">H0B56_22420</name>
</gene>
<evidence type="ECO:0000256" key="1">
    <source>
        <dbReference type="SAM" id="MobiDB-lite"/>
    </source>
</evidence>
<evidence type="ECO:0000313" key="2">
    <source>
        <dbReference type="EMBL" id="MBA0128310.1"/>
    </source>
</evidence>
<organism evidence="2 3">
    <name type="scientific">Haloechinothrix aidingensis</name>
    <dbReference type="NCBI Taxonomy" id="2752311"/>
    <lineage>
        <taxon>Bacteria</taxon>
        <taxon>Bacillati</taxon>
        <taxon>Actinomycetota</taxon>
        <taxon>Actinomycetes</taxon>
        <taxon>Pseudonocardiales</taxon>
        <taxon>Pseudonocardiaceae</taxon>
        <taxon>Haloechinothrix</taxon>
    </lineage>
</organism>
<dbReference type="InterPro" id="IPR036249">
    <property type="entry name" value="Thioredoxin-like_sf"/>
</dbReference>
<keyword evidence="3" id="KW-1185">Reference proteome</keyword>
<reference evidence="2 3" key="1">
    <citation type="submission" date="2020-07" db="EMBL/GenBank/DDBJ databases">
        <title>Genome of Haloechinothrix sp.</title>
        <authorList>
            <person name="Tang S.-K."/>
            <person name="Yang L."/>
            <person name="Zhu W.-Y."/>
        </authorList>
    </citation>
    <scope>NUCLEOTIDE SEQUENCE [LARGE SCALE GENOMIC DNA]</scope>
    <source>
        <strain evidence="2 3">YIM 98757</strain>
    </source>
</reference>